<reference evidence="1" key="1">
    <citation type="submission" date="2018-02" db="EMBL/GenBank/DDBJ databases">
        <title>Rhizophora mucronata_Transcriptome.</title>
        <authorList>
            <person name="Meera S.P."/>
            <person name="Sreeshan A."/>
            <person name="Augustine A."/>
        </authorList>
    </citation>
    <scope>NUCLEOTIDE SEQUENCE</scope>
    <source>
        <tissue evidence="1">Leaf</tissue>
    </source>
</reference>
<proteinExistence type="predicted"/>
<dbReference type="EMBL" id="GGEC01082571">
    <property type="protein sequence ID" value="MBX63055.1"/>
    <property type="molecule type" value="Transcribed_RNA"/>
</dbReference>
<name>A0A2P2Q7T7_RHIMU</name>
<accession>A0A2P2Q7T7</accession>
<protein>
    <submittedName>
        <fullName evidence="1">Uncharacterized protein</fullName>
    </submittedName>
</protein>
<evidence type="ECO:0000313" key="1">
    <source>
        <dbReference type="EMBL" id="MBX63055.1"/>
    </source>
</evidence>
<organism evidence="1">
    <name type="scientific">Rhizophora mucronata</name>
    <name type="common">Asiatic mangrove</name>
    <dbReference type="NCBI Taxonomy" id="61149"/>
    <lineage>
        <taxon>Eukaryota</taxon>
        <taxon>Viridiplantae</taxon>
        <taxon>Streptophyta</taxon>
        <taxon>Embryophyta</taxon>
        <taxon>Tracheophyta</taxon>
        <taxon>Spermatophyta</taxon>
        <taxon>Magnoliopsida</taxon>
        <taxon>eudicotyledons</taxon>
        <taxon>Gunneridae</taxon>
        <taxon>Pentapetalae</taxon>
        <taxon>rosids</taxon>
        <taxon>fabids</taxon>
        <taxon>Malpighiales</taxon>
        <taxon>Rhizophoraceae</taxon>
        <taxon>Rhizophora</taxon>
    </lineage>
</organism>
<sequence>MSITAMMFLSVISLT</sequence>